<dbReference type="Gene3D" id="3.40.366.10">
    <property type="entry name" value="Malonyl-Coenzyme A Acyl Carrier Protein, domain 2"/>
    <property type="match status" value="1"/>
</dbReference>
<dbReference type="InterPro" id="IPR020806">
    <property type="entry name" value="PKS_PP-bd"/>
</dbReference>
<evidence type="ECO:0000259" key="6">
    <source>
        <dbReference type="PROSITE" id="PS50075"/>
    </source>
</evidence>
<keyword evidence="2" id="KW-0597">Phosphoprotein</keyword>
<dbReference type="Gene3D" id="3.30.70.3290">
    <property type="match status" value="1"/>
</dbReference>
<dbReference type="InterPro" id="IPR016036">
    <property type="entry name" value="Malonyl_transacylase_ACP-bd"/>
</dbReference>
<dbReference type="Pfam" id="PF18369">
    <property type="entry name" value="PKS_DE"/>
    <property type="match status" value="1"/>
</dbReference>
<evidence type="ECO:0000256" key="2">
    <source>
        <dbReference type="ARBA" id="ARBA00022553"/>
    </source>
</evidence>
<evidence type="ECO:0000256" key="5">
    <source>
        <dbReference type="SAM" id="MobiDB-lite"/>
    </source>
</evidence>
<keyword evidence="1" id="KW-0596">Phosphopantetheine</keyword>
<accession>A0A1C4YQH6</accession>
<dbReference type="AlphaFoldDB" id="A0A1C4YQH6"/>
<dbReference type="SMART" id="SM00827">
    <property type="entry name" value="PKS_AT"/>
    <property type="match status" value="1"/>
</dbReference>
<dbReference type="Gene3D" id="3.40.47.10">
    <property type="match status" value="1"/>
</dbReference>
<dbReference type="PROSITE" id="PS50075">
    <property type="entry name" value="CARRIER"/>
    <property type="match status" value="1"/>
</dbReference>
<evidence type="ECO:0000313" key="7">
    <source>
        <dbReference type="EMBL" id="SCF22920.1"/>
    </source>
</evidence>
<sequence length="1232" mass="127345">MVEALRWGVLPATLHVGEPTSQVDWSSGEVRLLTEARDWPRTEGRPRRAGVSSFGASGTNAHLVIEEAPGPDRVGAAEPATAAGTRGGDGPGPAPVVALPLSAKTPASLAGQAGRLAALLTRDPEVPLADVAVALAGRRAVLGERAVVVARTREEALPALHALARGERDPRLVSGTAGSGRLAWVFPGQGAQWLGMGRDLLAESPVFADRVGDCARALQPWLDWSLLDVLHGSADPAMFGRVDVVQVATFAVMVGLAAVWSSAGLVPDAVIGHSQGEIAAACVAGALSLDDAARVVAVRSQVIAAKLAGGGGMASAVLGEAEARERLLPWAGRVDVAAVNSPSSVVIAGEAGPLAEALDRLAADGVRVRRVAVDYASHSRHVESVRDVLAEAFVDIRSQVPALPMRSTLTGAWVRDAGELDGDYWYRNLRGQVRFGPAVTALVEDGFSFFVELSPHPVLVQPVTECAEAAGRPVSATGSLRRDDGGTARLLTSIAELSVAGVTPRWSAVLPAAGGEVDLPTYAFDRQPYWLHEPQDDEAAPATDDATDVWAAVRDEDPRALAELLGAADPEQHESVTRVLPLLARWRARQESTSALESLRYRTVWQPLDRDVAGVPAGDWLLVAPAGGAVADLVGELAAQGLNTVVLHPADDGAALTAQLAAVHAERDLSAVLSLLALGDGTDVVTPALTLVRALGDAGVTVPLWALTRGAVDVGIRDAVTAPHQAALWGLGRVVALEHPDRWGGLVDLPGADDARTVARLLAVLAGGTGEDQVAVRRSGWYARRLARARVPAPDPAGWRPRGTVLVTGGDEGLGRHACRWLAAAGAQRLVVTTARPDPGAAGLRAELAGTDVPVDVCAGDDRHEILRLVSARGDLPLTAVVHAADLTFSAAVADTGGQDLARMFATKVDPARWLDEALADRPLDAFVVFTSIAGVWGGGGQGLSAAANAALDALVDARRARGLRATAIAWGALEGIGVGADEAALAQLRRRGVVPLATGLAMDALAQAVAADETAVTIAGMDWSAFVPAFTSVRPSRLFAALPEAQAALRAGESAGPAAGSDGTLVQSLRGLPAAEQDRALLRLVRGHAAAVLGHSSGDAIAAQQAFQEAGFDSLAAVNLRNSLHTATGLTLPSTLVFDCPTPAALVAYLREELLSDPGTVGPVSEAEEATLRRVLATVPLDRFAQAGVLDALVALASAGEPEAAPAVEEEALIDEMDVADLVRTVLGEAR</sequence>
<evidence type="ECO:0000256" key="1">
    <source>
        <dbReference type="ARBA" id="ARBA00022450"/>
    </source>
</evidence>
<evidence type="ECO:0000313" key="8">
    <source>
        <dbReference type="Proteomes" id="UP000199375"/>
    </source>
</evidence>
<keyword evidence="4" id="KW-0012">Acyltransferase</keyword>
<evidence type="ECO:0000256" key="4">
    <source>
        <dbReference type="ARBA" id="ARBA00023315"/>
    </source>
</evidence>
<feature type="domain" description="Carrier" evidence="6">
    <location>
        <begin position="1080"/>
        <end position="1155"/>
    </location>
</feature>
<evidence type="ECO:0000256" key="3">
    <source>
        <dbReference type="ARBA" id="ARBA00022679"/>
    </source>
</evidence>
<dbReference type="Gene3D" id="1.10.1200.10">
    <property type="entry name" value="ACP-like"/>
    <property type="match status" value="1"/>
</dbReference>
<dbReference type="GO" id="GO:0004312">
    <property type="term" value="F:fatty acid synthase activity"/>
    <property type="evidence" value="ECO:0007669"/>
    <property type="project" value="TreeGrafter"/>
</dbReference>
<dbReference type="SMART" id="SM00822">
    <property type="entry name" value="PKS_KR"/>
    <property type="match status" value="1"/>
</dbReference>
<dbReference type="PANTHER" id="PTHR43775:SF51">
    <property type="entry name" value="INACTIVE PHENOLPHTHIOCEROL SYNTHESIS POLYKETIDE SYNTHASE TYPE I PKS1-RELATED"/>
    <property type="match status" value="1"/>
</dbReference>
<dbReference type="InterPro" id="IPR050091">
    <property type="entry name" value="PKS_NRPS_Biosynth_Enz"/>
</dbReference>
<keyword evidence="3" id="KW-0808">Transferase</keyword>
<dbReference type="Pfam" id="PF00550">
    <property type="entry name" value="PP-binding"/>
    <property type="match status" value="1"/>
</dbReference>
<dbReference type="FunFam" id="3.40.366.10:FF:000002">
    <property type="entry name" value="Probable polyketide synthase 2"/>
    <property type="match status" value="1"/>
</dbReference>
<dbReference type="SUPFAM" id="SSF51735">
    <property type="entry name" value="NAD(P)-binding Rossmann-fold domains"/>
    <property type="match status" value="2"/>
</dbReference>
<dbReference type="SUPFAM" id="SSF53901">
    <property type="entry name" value="Thiolase-like"/>
    <property type="match status" value="1"/>
</dbReference>
<dbReference type="PANTHER" id="PTHR43775">
    <property type="entry name" value="FATTY ACID SYNTHASE"/>
    <property type="match status" value="1"/>
</dbReference>
<proteinExistence type="predicted"/>
<dbReference type="InterPro" id="IPR041618">
    <property type="entry name" value="PKS_DE"/>
</dbReference>
<dbReference type="InterPro" id="IPR057326">
    <property type="entry name" value="KR_dom"/>
</dbReference>
<dbReference type="SUPFAM" id="SSF47336">
    <property type="entry name" value="ACP-like"/>
    <property type="match status" value="1"/>
</dbReference>
<dbReference type="Pfam" id="PF22621">
    <property type="entry name" value="CurL-like_PKS_C"/>
    <property type="match status" value="1"/>
</dbReference>
<feature type="region of interest" description="Disordered" evidence="5">
    <location>
        <begin position="69"/>
        <end position="92"/>
    </location>
</feature>
<protein>
    <submittedName>
        <fullName evidence="7">Phosphopantetheine attachment site</fullName>
    </submittedName>
</protein>
<dbReference type="InterPro" id="IPR001227">
    <property type="entry name" value="Ac_transferase_dom_sf"/>
</dbReference>
<reference evidence="7 8" key="1">
    <citation type="submission" date="2016-06" db="EMBL/GenBank/DDBJ databases">
        <authorList>
            <person name="Kjaerup R.B."/>
            <person name="Dalgaard T.S."/>
            <person name="Juul-Madsen H.R."/>
        </authorList>
    </citation>
    <scope>NUCLEOTIDE SEQUENCE [LARGE SCALE GENOMIC DNA]</scope>
    <source>
        <strain evidence="7 8">DSM 45626</strain>
    </source>
</reference>
<dbReference type="PROSITE" id="PS00012">
    <property type="entry name" value="PHOSPHOPANTETHEINE"/>
    <property type="match status" value="1"/>
</dbReference>
<dbReference type="Proteomes" id="UP000199375">
    <property type="component" value="Unassembled WGS sequence"/>
</dbReference>
<dbReference type="InterPro" id="IPR016039">
    <property type="entry name" value="Thiolase-like"/>
</dbReference>
<organism evidence="7 8">
    <name type="scientific">Micromonospora haikouensis</name>
    <dbReference type="NCBI Taxonomy" id="686309"/>
    <lineage>
        <taxon>Bacteria</taxon>
        <taxon>Bacillati</taxon>
        <taxon>Actinomycetota</taxon>
        <taxon>Actinomycetes</taxon>
        <taxon>Micromonosporales</taxon>
        <taxon>Micromonosporaceae</taxon>
        <taxon>Micromonospora</taxon>
    </lineage>
</organism>
<dbReference type="SUPFAM" id="SSF55048">
    <property type="entry name" value="Probable ACP-binding domain of malonyl-CoA ACP transacylase"/>
    <property type="match status" value="1"/>
</dbReference>
<dbReference type="InterPro" id="IPR036736">
    <property type="entry name" value="ACP-like_sf"/>
</dbReference>
<dbReference type="SUPFAM" id="SSF52151">
    <property type="entry name" value="FabD/lysophospholipase-like"/>
    <property type="match status" value="1"/>
</dbReference>
<dbReference type="Gene3D" id="3.40.50.720">
    <property type="entry name" value="NAD(P)-binding Rossmann-like Domain"/>
    <property type="match status" value="1"/>
</dbReference>
<dbReference type="InterPro" id="IPR036291">
    <property type="entry name" value="NAD(P)-bd_dom_sf"/>
</dbReference>
<dbReference type="InterPro" id="IPR006162">
    <property type="entry name" value="Ppantetheine_attach_site"/>
</dbReference>
<dbReference type="GO" id="GO:0006633">
    <property type="term" value="P:fatty acid biosynthetic process"/>
    <property type="evidence" value="ECO:0007669"/>
    <property type="project" value="TreeGrafter"/>
</dbReference>
<dbReference type="CDD" id="cd08952">
    <property type="entry name" value="KR_1_SDR_x"/>
    <property type="match status" value="1"/>
</dbReference>
<dbReference type="InterPro" id="IPR016035">
    <property type="entry name" value="Acyl_Trfase/lysoPLipase"/>
</dbReference>
<gene>
    <name evidence="7" type="ORF">GA0070558_16410</name>
</gene>
<dbReference type="Pfam" id="PF00698">
    <property type="entry name" value="Acyl_transf_1"/>
    <property type="match status" value="1"/>
</dbReference>
<dbReference type="FunFam" id="1.10.1200.10:FF:000007">
    <property type="entry name" value="Probable polyketide synthase pks17"/>
    <property type="match status" value="1"/>
</dbReference>
<dbReference type="SMART" id="SM00823">
    <property type="entry name" value="PKS_PP"/>
    <property type="match status" value="1"/>
</dbReference>
<dbReference type="InterPro" id="IPR009081">
    <property type="entry name" value="PP-bd_ACP"/>
</dbReference>
<dbReference type="GO" id="GO:0031177">
    <property type="term" value="F:phosphopantetheine binding"/>
    <property type="evidence" value="ECO:0007669"/>
    <property type="project" value="InterPro"/>
</dbReference>
<dbReference type="EMBL" id="FMCW01000064">
    <property type="protein sequence ID" value="SCF22920.1"/>
    <property type="molecule type" value="Genomic_DNA"/>
</dbReference>
<dbReference type="InterPro" id="IPR014043">
    <property type="entry name" value="Acyl_transferase_dom"/>
</dbReference>
<dbReference type="InterPro" id="IPR013968">
    <property type="entry name" value="PKS_KR"/>
</dbReference>
<name>A0A1C4YQH6_9ACTN</name>
<dbReference type="Pfam" id="PF08659">
    <property type="entry name" value="KR"/>
    <property type="match status" value="1"/>
</dbReference>